<dbReference type="InterPro" id="IPR051206">
    <property type="entry name" value="NAMLAA_amidase_2"/>
</dbReference>
<dbReference type="CDD" id="cd06583">
    <property type="entry name" value="PGRP"/>
    <property type="match status" value="1"/>
</dbReference>
<dbReference type="InterPro" id="IPR036505">
    <property type="entry name" value="Amidase/PGRP_sf"/>
</dbReference>
<keyword evidence="8" id="KW-1185">Reference proteome</keyword>
<dbReference type="PANTHER" id="PTHR30417">
    <property type="entry name" value="N-ACETYLMURAMOYL-L-ALANINE AMIDASE AMID"/>
    <property type="match status" value="1"/>
</dbReference>
<dbReference type="GO" id="GO:0071555">
    <property type="term" value="P:cell wall organization"/>
    <property type="evidence" value="ECO:0007669"/>
    <property type="project" value="UniProtKB-KW"/>
</dbReference>
<dbReference type="OrthoDB" id="9794294at2"/>
<dbReference type="AlphaFoldDB" id="A0A0V8QG37"/>
<dbReference type="InterPro" id="IPR002502">
    <property type="entry name" value="Amidase_domain"/>
</dbReference>
<dbReference type="GO" id="GO:0009253">
    <property type="term" value="P:peptidoglycan catabolic process"/>
    <property type="evidence" value="ECO:0007669"/>
    <property type="project" value="InterPro"/>
</dbReference>
<accession>A0A0V8QG37</accession>
<evidence type="ECO:0000256" key="1">
    <source>
        <dbReference type="ARBA" id="ARBA00001561"/>
    </source>
</evidence>
<feature type="transmembrane region" description="Helical" evidence="5">
    <location>
        <begin position="21"/>
        <end position="44"/>
    </location>
</feature>
<protein>
    <recommendedName>
        <fullName evidence="2">N-acetylmuramoyl-L-alanine amidase</fullName>
        <ecNumber evidence="2">3.5.1.28</ecNumber>
    </recommendedName>
</protein>
<evidence type="ECO:0000256" key="4">
    <source>
        <dbReference type="ARBA" id="ARBA00023316"/>
    </source>
</evidence>
<dbReference type="SMART" id="SM00644">
    <property type="entry name" value="Ami_2"/>
    <property type="match status" value="1"/>
</dbReference>
<dbReference type="GO" id="GO:0009254">
    <property type="term" value="P:peptidoglycan turnover"/>
    <property type="evidence" value="ECO:0007669"/>
    <property type="project" value="TreeGrafter"/>
</dbReference>
<dbReference type="PROSITE" id="PS51257">
    <property type="entry name" value="PROKAR_LIPOPROTEIN"/>
    <property type="match status" value="1"/>
</dbReference>
<proteinExistence type="predicted"/>
<name>A0A0V8QG37_9FIRM</name>
<comment type="catalytic activity">
    <reaction evidence="1">
        <text>Hydrolyzes the link between N-acetylmuramoyl residues and L-amino acid residues in certain cell-wall glycopeptides.</text>
        <dbReference type="EC" id="3.5.1.28"/>
    </reaction>
</comment>
<evidence type="ECO:0000313" key="8">
    <source>
        <dbReference type="Proteomes" id="UP000054874"/>
    </source>
</evidence>
<dbReference type="GO" id="GO:0008745">
    <property type="term" value="F:N-acetylmuramoyl-L-alanine amidase activity"/>
    <property type="evidence" value="ECO:0007669"/>
    <property type="project" value="UniProtKB-EC"/>
</dbReference>
<dbReference type="Pfam" id="PF01510">
    <property type="entry name" value="Amidase_2"/>
    <property type="match status" value="1"/>
</dbReference>
<keyword evidence="4" id="KW-0961">Cell wall biogenesis/degradation</keyword>
<evidence type="ECO:0000259" key="6">
    <source>
        <dbReference type="SMART" id="SM00644"/>
    </source>
</evidence>
<sequence length="231" mass="26562">MKKRLTKKQWLRRKRIRQITILGTVVLSGIAVLSCVCLLLGRLLGKNEPGVSPVLRKTYLIEKPEITELFLTPNEYSRPQAALKEVNGIVVHYTANPGTDAEANRNYFEGLKDSHRTKVSSHFIIGLDGTIVQCIPLDEIAYASNKRNLDTISIECCHKDESGKFTKATYRSLVELLAWLCGEYNLKEENIIRHYDVTGKDCPRYYVKHEDKWAELKIDVFDYIEEKRSEK</sequence>
<keyword evidence="5" id="KW-0812">Transmembrane</keyword>
<dbReference type="EMBL" id="LNAM01000146">
    <property type="protein sequence ID" value="KSV59390.1"/>
    <property type="molecule type" value="Genomic_DNA"/>
</dbReference>
<dbReference type="PANTHER" id="PTHR30417:SF1">
    <property type="entry name" value="N-ACETYLMURAMOYL-L-ALANINE AMIDASE AMID"/>
    <property type="match status" value="1"/>
</dbReference>
<dbReference type="Proteomes" id="UP000054874">
    <property type="component" value="Unassembled WGS sequence"/>
</dbReference>
<keyword evidence="5" id="KW-1133">Transmembrane helix</keyword>
<keyword evidence="5" id="KW-0472">Membrane</keyword>
<feature type="domain" description="N-acetylmuramoyl-L-alanine amidase" evidence="6">
    <location>
        <begin position="76"/>
        <end position="204"/>
    </location>
</feature>
<evidence type="ECO:0000256" key="2">
    <source>
        <dbReference type="ARBA" id="ARBA00011901"/>
    </source>
</evidence>
<evidence type="ECO:0000256" key="3">
    <source>
        <dbReference type="ARBA" id="ARBA00022801"/>
    </source>
</evidence>
<dbReference type="Gene3D" id="3.40.80.10">
    <property type="entry name" value="Peptidoglycan recognition protein-like"/>
    <property type="match status" value="1"/>
</dbReference>
<dbReference type="EC" id="3.5.1.28" evidence="2"/>
<evidence type="ECO:0000256" key="5">
    <source>
        <dbReference type="SAM" id="Phobius"/>
    </source>
</evidence>
<dbReference type="RefSeq" id="WP_058352375.1">
    <property type="nucleotide sequence ID" value="NZ_CABMMD010000146.1"/>
</dbReference>
<comment type="caution">
    <text evidence="7">The sequence shown here is derived from an EMBL/GenBank/DDBJ whole genome shotgun (WGS) entry which is preliminary data.</text>
</comment>
<dbReference type="STRING" id="290052.ASU35_09125"/>
<keyword evidence="3" id="KW-0378">Hydrolase</keyword>
<evidence type="ECO:0000313" key="7">
    <source>
        <dbReference type="EMBL" id="KSV59390.1"/>
    </source>
</evidence>
<reference evidence="7 8" key="1">
    <citation type="submission" date="2015-11" db="EMBL/GenBank/DDBJ databases">
        <title>Butyribacter intestini gen. nov., sp. nov., a butyric acid-producing bacterium of the family Lachnospiraceae isolated from the human faeces.</title>
        <authorList>
            <person name="Zou Y."/>
            <person name="Xue W."/>
            <person name="Luo G."/>
            <person name="Lv M."/>
        </authorList>
    </citation>
    <scope>NUCLEOTIDE SEQUENCE [LARGE SCALE GENOMIC DNA]</scope>
    <source>
        <strain evidence="7 8">ACET-33324</strain>
    </source>
</reference>
<dbReference type="SUPFAM" id="SSF55846">
    <property type="entry name" value="N-acetylmuramoyl-L-alanine amidase-like"/>
    <property type="match status" value="1"/>
</dbReference>
<gene>
    <name evidence="7" type="ORF">ASU35_09125</name>
</gene>
<organism evidence="7 8">
    <name type="scientific">Acetivibrio ethanolgignens</name>
    <dbReference type="NCBI Taxonomy" id="290052"/>
    <lineage>
        <taxon>Bacteria</taxon>
        <taxon>Bacillati</taxon>
        <taxon>Bacillota</taxon>
        <taxon>Clostridia</taxon>
        <taxon>Eubacteriales</taxon>
        <taxon>Oscillospiraceae</taxon>
        <taxon>Acetivibrio</taxon>
    </lineage>
</organism>